<feature type="domain" description="YjiS-like" evidence="2">
    <location>
        <begin position="79"/>
        <end position="115"/>
    </location>
</feature>
<gene>
    <name evidence="3" type="ORF">SAMN05216258_107314</name>
</gene>
<dbReference type="Pfam" id="PF06568">
    <property type="entry name" value="YjiS-like"/>
    <property type="match status" value="1"/>
</dbReference>
<protein>
    <recommendedName>
        <fullName evidence="2">YjiS-like domain-containing protein</fullName>
    </recommendedName>
</protein>
<evidence type="ECO:0000256" key="1">
    <source>
        <dbReference type="SAM" id="MobiDB-lite"/>
    </source>
</evidence>
<proteinExistence type="predicted"/>
<organism evidence="3 4">
    <name type="scientific">Albimonas pacifica</name>
    <dbReference type="NCBI Taxonomy" id="1114924"/>
    <lineage>
        <taxon>Bacteria</taxon>
        <taxon>Pseudomonadati</taxon>
        <taxon>Pseudomonadota</taxon>
        <taxon>Alphaproteobacteria</taxon>
        <taxon>Rhodobacterales</taxon>
        <taxon>Paracoccaceae</taxon>
        <taxon>Albimonas</taxon>
    </lineage>
</organism>
<dbReference type="RefSeq" id="WP_092861432.1">
    <property type="nucleotide sequence ID" value="NZ_FOQH01000007.1"/>
</dbReference>
<evidence type="ECO:0000259" key="2">
    <source>
        <dbReference type="Pfam" id="PF06568"/>
    </source>
</evidence>
<reference evidence="3 4" key="1">
    <citation type="submission" date="2016-10" db="EMBL/GenBank/DDBJ databases">
        <authorList>
            <person name="de Groot N.N."/>
        </authorList>
    </citation>
    <scope>NUCLEOTIDE SEQUENCE [LARGE SCALE GENOMIC DNA]</scope>
    <source>
        <strain evidence="3 4">CGMCC 1.11030</strain>
    </source>
</reference>
<dbReference type="EMBL" id="FOQH01000007">
    <property type="protein sequence ID" value="SFI53912.1"/>
    <property type="molecule type" value="Genomic_DNA"/>
</dbReference>
<accession>A0A1I3J0X1</accession>
<feature type="region of interest" description="Disordered" evidence="1">
    <location>
        <begin position="1"/>
        <end position="59"/>
    </location>
</feature>
<dbReference type="Proteomes" id="UP000199377">
    <property type="component" value="Unassembled WGS sequence"/>
</dbReference>
<dbReference type="InterPro" id="IPR009506">
    <property type="entry name" value="YjiS-like"/>
</dbReference>
<name>A0A1I3J0X1_9RHOB</name>
<sequence>MADDLPFPARSPRRAAPSPRRPPDLLDLLALRPARRGPQGTGAAPGCGMEAAGAPGPGSAMGAGLRSGLRRLGAGLGALMGALAREGRRRRCIGQLQRLDDRHLRDLGIEDRSAIETLVREGRL</sequence>
<keyword evidence="4" id="KW-1185">Reference proteome</keyword>
<evidence type="ECO:0000313" key="4">
    <source>
        <dbReference type="Proteomes" id="UP000199377"/>
    </source>
</evidence>
<evidence type="ECO:0000313" key="3">
    <source>
        <dbReference type="EMBL" id="SFI53912.1"/>
    </source>
</evidence>
<dbReference type="AlphaFoldDB" id="A0A1I3J0X1"/>
<feature type="compositionally biased region" description="Low complexity" evidence="1">
    <location>
        <begin position="8"/>
        <end position="18"/>
    </location>
</feature>